<name>A0A4P9WLS8_9FUNG</name>
<accession>A0A4P9WLS8</accession>
<evidence type="ECO:0000313" key="3">
    <source>
        <dbReference type="Proteomes" id="UP000269721"/>
    </source>
</evidence>
<proteinExistence type="predicted"/>
<dbReference type="AlphaFoldDB" id="A0A4P9WLS8"/>
<evidence type="ECO:0000256" key="1">
    <source>
        <dbReference type="SAM" id="MobiDB-lite"/>
    </source>
</evidence>
<dbReference type="Proteomes" id="UP000269721">
    <property type="component" value="Unassembled WGS sequence"/>
</dbReference>
<evidence type="ECO:0000313" key="2">
    <source>
        <dbReference type="EMBL" id="RKO93372.1"/>
    </source>
</evidence>
<keyword evidence="3" id="KW-1185">Reference proteome</keyword>
<organism evidence="2 3">
    <name type="scientific">Blyttiomyces helicus</name>
    <dbReference type="NCBI Taxonomy" id="388810"/>
    <lineage>
        <taxon>Eukaryota</taxon>
        <taxon>Fungi</taxon>
        <taxon>Fungi incertae sedis</taxon>
        <taxon>Chytridiomycota</taxon>
        <taxon>Chytridiomycota incertae sedis</taxon>
        <taxon>Chytridiomycetes</taxon>
        <taxon>Chytridiomycetes incertae sedis</taxon>
        <taxon>Blyttiomyces</taxon>
    </lineage>
</organism>
<reference evidence="3" key="1">
    <citation type="journal article" date="2018" name="Nat. Microbiol.">
        <title>Leveraging single-cell genomics to expand the fungal tree of life.</title>
        <authorList>
            <person name="Ahrendt S.R."/>
            <person name="Quandt C.A."/>
            <person name="Ciobanu D."/>
            <person name="Clum A."/>
            <person name="Salamov A."/>
            <person name="Andreopoulos B."/>
            <person name="Cheng J.F."/>
            <person name="Woyke T."/>
            <person name="Pelin A."/>
            <person name="Henrissat B."/>
            <person name="Reynolds N.K."/>
            <person name="Benny G.L."/>
            <person name="Smith M.E."/>
            <person name="James T.Y."/>
            <person name="Grigoriev I.V."/>
        </authorList>
    </citation>
    <scope>NUCLEOTIDE SEQUENCE [LARGE SCALE GENOMIC DNA]</scope>
</reference>
<gene>
    <name evidence="2" type="ORF">BDK51DRAFT_44023</name>
</gene>
<protein>
    <submittedName>
        <fullName evidence="2">Uncharacterized protein</fullName>
    </submittedName>
</protein>
<feature type="region of interest" description="Disordered" evidence="1">
    <location>
        <begin position="267"/>
        <end position="303"/>
    </location>
</feature>
<dbReference type="EMBL" id="KZ994268">
    <property type="protein sequence ID" value="RKO93372.1"/>
    <property type="molecule type" value="Genomic_DNA"/>
</dbReference>
<sequence length="710" mass="77336">MLEKGVTVCEGAIKSLVREVAREVVRHGDYGAASWLGFPTIHDPLAETKCRKRLKDLKGWLTHKKEELAEAPMAPLSRLIPQNSNSVRRKSRNLCCREILSPTHLQSPSPPTSLNTYVPIPSSPVLVIYSPSHSARHPSFPVPYYVASSTVFCHLSKVYGSPIPDPPSPRRILTFLCALIHLLTRQNVAGIRELPLSSTRRADGSGPFSASRLRLRPTCGAGARLVRFLETSTSSEKEPGLRQAIMSVGPSHRMRWVLGLLLQAATSRTSSNGDSPHRHRNVLRPKHVDDMVHPAGTGPSSVTPVSRAPELFFIWLRPIHHNRAHLTAHSPPSPQKGPEDGHYCLLVAAIMNGAPRLPIEQSSTIHDNRRLGRPRKRSLVARTGDVALRADTWAVGFGHFSTLNTTKKNGAESRALLSGSSEAAIAMKNSTSAPWSVNSSVLAIGEREVDFDGFRWSRSTLCGVPQLARWSSRETVKVATTLEWCLNRQSPWTDSAGCALPTELELLETFISVISYVNLEADSGPEARKRAASRRMQTIVVSAQCPLSSLSCLRHPSSVDTLAHDRALVPSATAEPLVVGFDVSSQAAVRAHVEDKALNGTDGWASSAALAVRHAVRRLTRELIVAQRQNPAPASAVDFADSTAHAVLSLRLYNQDFNDFSMRSTFSSASTCQVAVRHADRRLTLELINAKGQNPAPAARVVPSPASNGR</sequence>